<dbReference type="InterPro" id="IPR045584">
    <property type="entry name" value="Pilin-like"/>
</dbReference>
<sequence length="200" mass="22116">MLTFPATNSMKTMAYKSRMVRQHPRKSGRPTSWGFTLVELLVVIVVIGLLASLAMTRLGGVTNRARLQAEVERISALDISLRTQAARRAEPATLRLDLETGLIERLSGRDERMSRSVELGRTVQISRVLTAMRETNGGRITVDYSRQGSSETFAIELTSTGGEVTWLMFAGLTGQVTQMEEQQDVERIFQALRAAGVDAD</sequence>
<proteinExistence type="predicted"/>
<evidence type="ECO:0008006" key="4">
    <source>
        <dbReference type="Google" id="ProtNLM"/>
    </source>
</evidence>
<dbReference type="Pfam" id="PF07963">
    <property type="entry name" value="N_methyl"/>
    <property type="match status" value="1"/>
</dbReference>
<keyword evidence="1" id="KW-1133">Transmembrane helix</keyword>
<dbReference type="Proteomes" id="UP000319383">
    <property type="component" value="Chromosome"/>
</dbReference>
<evidence type="ECO:0000256" key="1">
    <source>
        <dbReference type="SAM" id="Phobius"/>
    </source>
</evidence>
<dbReference type="Gene3D" id="3.30.700.10">
    <property type="entry name" value="Glycoprotein, Type 4 Pilin"/>
    <property type="match status" value="1"/>
</dbReference>
<dbReference type="EMBL" id="CP036276">
    <property type="protein sequence ID" value="QDU44560.1"/>
    <property type="molecule type" value="Genomic_DNA"/>
</dbReference>
<keyword evidence="3" id="KW-1185">Reference proteome</keyword>
<dbReference type="SUPFAM" id="SSF54523">
    <property type="entry name" value="Pili subunits"/>
    <property type="match status" value="1"/>
</dbReference>
<dbReference type="KEGG" id="sdyn:Mal52_30440"/>
<protein>
    <recommendedName>
        <fullName evidence="4">Type II secretion system protein H</fullName>
    </recommendedName>
</protein>
<organism evidence="2 3">
    <name type="scientific">Symmachiella dynata</name>
    <dbReference type="NCBI Taxonomy" id="2527995"/>
    <lineage>
        <taxon>Bacteria</taxon>
        <taxon>Pseudomonadati</taxon>
        <taxon>Planctomycetota</taxon>
        <taxon>Planctomycetia</taxon>
        <taxon>Planctomycetales</taxon>
        <taxon>Planctomycetaceae</taxon>
        <taxon>Symmachiella</taxon>
    </lineage>
</organism>
<dbReference type="AlphaFoldDB" id="A0A517ZQ37"/>
<dbReference type="NCBIfam" id="TIGR02532">
    <property type="entry name" value="IV_pilin_GFxxxE"/>
    <property type="match status" value="1"/>
</dbReference>
<gene>
    <name evidence="2" type="ORF">Mal52_30440</name>
</gene>
<evidence type="ECO:0000313" key="2">
    <source>
        <dbReference type="EMBL" id="QDU44560.1"/>
    </source>
</evidence>
<name>A0A517ZQ37_9PLAN</name>
<feature type="transmembrane region" description="Helical" evidence="1">
    <location>
        <begin position="33"/>
        <end position="56"/>
    </location>
</feature>
<evidence type="ECO:0000313" key="3">
    <source>
        <dbReference type="Proteomes" id="UP000319383"/>
    </source>
</evidence>
<dbReference type="InterPro" id="IPR012902">
    <property type="entry name" value="N_methyl_site"/>
</dbReference>
<keyword evidence="1" id="KW-0812">Transmembrane</keyword>
<reference evidence="2 3" key="1">
    <citation type="submission" date="2019-02" db="EMBL/GenBank/DDBJ databases">
        <title>Deep-cultivation of Planctomycetes and their phenomic and genomic characterization uncovers novel biology.</title>
        <authorList>
            <person name="Wiegand S."/>
            <person name="Jogler M."/>
            <person name="Boedeker C."/>
            <person name="Pinto D."/>
            <person name="Vollmers J."/>
            <person name="Rivas-Marin E."/>
            <person name="Kohn T."/>
            <person name="Peeters S.H."/>
            <person name="Heuer A."/>
            <person name="Rast P."/>
            <person name="Oberbeckmann S."/>
            <person name="Bunk B."/>
            <person name="Jeske O."/>
            <person name="Meyerdierks A."/>
            <person name="Storesund J.E."/>
            <person name="Kallscheuer N."/>
            <person name="Luecker S."/>
            <person name="Lage O.M."/>
            <person name="Pohl T."/>
            <person name="Merkel B.J."/>
            <person name="Hornburger P."/>
            <person name="Mueller R.-W."/>
            <person name="Bruemmer F."/>
            <person name="Labrenz M."/>
            <person name="Spormann A.M."/>
            <person name="Op den Camp H."/>
            <person name="Overmann J."/>
            <person name="Amann R."/>
            <person name="Jetten M.S.M."/>
            <person name="Mascher T."/>
            <person name="Medema M.H."/>
            <person name="Devos D.P."/>
            <person name="Kaster A.-K."/>
            <person name="Ovreas L."/>
            <person name="Rohde M."/>
            <person name="Galperin M.Y."/>
            <person name="Jogler C."/>
        </authorList>
    </citation>
    <scope>NUCLEOTIDE SEQUENCE [LARGE SCALE GENOMIC DNA]</scope>
    <source>
        <strain evidence="2 3">Mal52</strain>
    </source>
</reference>
<keyword evidence="1" id="KW-0472">Membrane</keyword>
<accession>A0A517ZQ37</accession>